<dbReference type="Pfam" id="PF08378">
    <property type="entry name" value="NERD"/>
    <property type="match status" value="1"/>
</dbReference>
<dbReference type="EMBL" id="JBHUNA010000021">
    <property type="protein sequence ID" value="MFD2761296.1"/>
    <property type="molecule type" value="Genomic_DNA"/>
</dbReference>
<organism evidence="2 3">
    <name type="scientific">Lentibacillus juripiscarius</name>
    <dbReference type="NCBI Taxonomy" id="257446"/>
    <lineage>
        <taxon>Bacteria</taxon>
        <taxon>Bacillati</taxon>
        <taxon>Bacillota</taxon>
        <taxon>Bacilli</taxon>
        <taxon>Bacillales</taxon>
        <taxon>Bacillaceae</taxon>
        <taxon>Lentibacillus</taxon>
    </lineage>
</organism>
<dbReference type="PROSITE" id="PS50965">
    <property type="entry name" value="NERD"/>
    <property type="match status" value="1"/>
</dbReference>
<name>A0ABW5V5P1_9BACI</name>
<dbReference type="RefSeq" id="WP_382393907.1">
    <property type="nucleotide sequence ID" value="NZ_JBHUNA010000021.1"/>
</dbReference>
<comment type="caution">
    <text evidence="2">The sequence shown here is derived from an EMBL/GenBank/DDBJ whole genome shotgun (WGS) entry which is preliminary data.</text>
</comment>
<feature type="domain" description="NERD" evidence="1">
    <location>
        <begin position="37"/>
        <end position="147"/>
    </location>
</feature>
<reference evidence="3" key="1">
    <citation type="journal article" date="2019" name="Int. J. Syst. Evol. Microbiol.">
        <title>The Global Catalogue of Microorganisms (GCM) 10K type strain sequencing project: providing services to taxonomists for standard genome sequencing and annotation.</title>
        <authorList>
            <consortium name="The Broad Institute Genomics Platform"/>
            <consortium name="The Broad Institute Genome Sequencing Center for Infectious Disease"/>
            <person name="Wu L."/>
            <person name="Ma J."/>
        </authorList>
    </citation>
    <scope>NUCLEOTIDE SEQUENCE [LARGE SCALE GENOMIC DNA]</scope>
    <source>
        <strain evidence="3">TISTR 1535</strain>
    </source>
</reference>
<keyword evidence="3" id="KW-1185">Reference proteome</keyword>
<evidence type="ECO:0000259" key="1">
    <source>
        <dbReference type="PROSITE" id="PS50965"/>
    </source>
</evidence>
<dbReference type="InterPro" id="IPR011528">
    <property type="entry name" value="NERD"/>
</dbReference>
<evidence type="ECO:0000313" key="2">
    <source>
        <dbReference type="EMBL" id="MFD2761296.1"/>
    </source>
</evidence>
<protein>
    <submittedName>
        <fullName evidence="2">Nuclease-related domain-containing protein</fullName>
    </submittedName>
</protein>
<evidence type="ECO:0000313" key="3">
    <source>
        <dbReference type="Proteomes" id="UP001597502"/>
    </source>
</evidence>
<proteinExistence type="predicted"/>
<sequence>MPYKTRTKPVELQQLSSLDTRMTLSSKDKQHLINLTKGYEGEVQFDSLTEKLTWDCFILNDLLLKVNNTLFQIDSLLISSRKIHLFEVKNFEEDYNYEADKFIKLPQYEITNPLHQLSRSESLLRQLLLKDKINLPIDASLVFINPEFTLYQAPLDKPMILPTQIKNYLNKLNSTPSHLNEKHKWIADKLISLHIEDSPYKQLPSYTYGDVRKGITCLACKSFSTAVEGRKLVCKECEHEEIVEMAVVRAVEEFKLLFPEHKITTRSIQEWCQVVKYQKRIRKILDDNYTKKGTNRWAYYE</sequence>
<gene>
    <name evidence="2" type="ORF">ACFSUO_09970</name>
</gene>
<accession>A0ABW5V5P1</accession>
<dbReference type="Proteomes" id="UP001597502">
    <property type="component" value="Unassembled WGS sequence"/>
</dbReference>